<dbReference type="InterPro" id="IPR003661">
    <property type="entry name" value="HisK_dim/P_dom"/>
</dbReference>
<dbReference type="PRINTS" id="PR00344">
    <property type="entry name" value="BCTRLSENSOR"/>
</dbReference>
<evidence type="ECO:0000256" key="4">
    <source>
        <dbReference type="ARBA" id="ARBA00022475"/>
    </source>
</evidence>
<feature type="transmembrane region" description="Helical" evidence="10">
    <location>
        <begin position="157"/>
        <end position="181"/>
    </location>
</feature>
<dbReference type="Pfam" id="PF02518">
    <property type="entry name" value="HATPase_c"/>
    <property type="match status" value="1"/>
</dbReference>
<dbReference type="CDD" id="cd00082">
    <property type="entry name" value="HisKA"/>
    <property type="match status" value="1"/>
</dbReference>
<dbReference type="InterPro" id="IPR003594">
    <property type="entry name" value="HATPase_dom"/>
</dbReference>
<accession>A0A2V3TYF4</accession>
<evidence type="ECO:0000256" key="5">
    <source>
        <dbReference type="ARBA" id="ARBA00022553"/>
    </source>
</evidence>
<organism evidence="11 12">
    <name type="scientific">Chelatococcus asaccharovorans</name>
    <dbReference type="NCBI Taxonomy" id="28210"/>
    <lineage>
        <taxon>Bacteria</taxon>
        <taxon>Pseudomonadati</taxon>
        <taxon>Pseudomonadota</taxon>
        <taxon>Alphaproteobacteria</taxon>
        <taxon>Hyphomicrobiales</taxon>
        <taxon>Chelatococcaceae</taxon>
        <taxon>Chelatococcus</taxon>
    </lineage>
</organism>
<dbReference type="Proteomes" id="UP000248021">
    <property type="component" value="Unassembled WGS sequence"/>
</dbReference>
<evidence type="ECO:0000256" key="3">
    <source>
        <dbReference type="ARBA" id="ARBA00012438"/>
    </source>
</evidence>
<evidence type="ECO:0000256" key="9">
    <source>
        <dbReference type="ARBA" id="ARBA00022840"/>
    </source>
</evidence>
<dbReference type="SUPFAM" id="SSF55874">
    <property type="entry name" value="ATPase domain of HSP90 chaperone/DNA topoisomerase II/histidine kinase"/>
    <property type="match status" value="1"/>
</dbReference>
<keyword evidence="10" id="KW-0472">Membrane</keyword>
<keyword evidence="7" id="KW-0547">Nucleotide-binding</keyword>
<evidence type="ECO:0000256" key="8">
    <source>
        <dbReference type="ARBA" id="ARBA00022777"/>
    </source>
</evidence>
<dbReference type="GO" id="GO:0000155">
    <property type="term" value="F:phosphorelay sensor kinase activity"/>
    <property type="evidence" value="ECO:0007669"/>
    <property type="project" value="InterPro"/>
</dbReference>
<dbReference type="AlphaFoldDB" id="A0A2V3TYF4"/>
<dbReference type="GO" id="GO:0005886">
    <property type="term" value="C:plasma membrane"/>
    <property type="evidence" value="ECO:0007669"/>
    <property type="project" value="UniProtKB-SubCell"/>
</dbReference>
<keyword evidence="12" id="KW-1185">Reference proteome</keyword>
<dbReference type="EC" id="2.7.13.3" evidence="3"/>
<dbReference type="Gene3D" id="3.30.565.10">
    <property type="entry name" value="Histidine kinase-like ATPase, C-terminal domain"/>
    <property type="match status" value="1"/>
</dbReference>
<feature type="transmembrane region" description="Helical" evidence="10">
    <location>
        <begin position="81"/>
        <end position="99"/>
    </location>
</feature>
<dbReference type="EMBL" id="QJJK01000012">
    <property type="protein sequence ID" value="PXW54091.1"/>
    <property type="molecule type" value="Genomic_DNA"/>
</dbReference>
<dbReference type="InterPro" id="IPR036890">
    <property type="entry name" value="HATPase_C_sf"/>
</dbReference>
<dbReference type="PROSITE" id="PS50109">
    <property type="entry name" value="HIS_KIN"/>
    <property type="match status" value="1"/>
</dbReference>
<dbReference type="InterPro" id="IPR005467">
    <property type="entry name" value="His_kinase_dom"/>
</dbReference>
<dbReference type="GO" id="GO:0005524">
    <property type="term" value="F:ATP binding"/>
    <property type="evidence" value="ECO:0007669"/>
    <property type="project" value="UniProtKB-KW"/>
</dbReference>
<name>A0A2V3TYF4_9HYPH</name>
<proteinExistence type="predicted"/>
<reference evidence="11 12" key="1">
    <citation type="submission" date="2018-05" db="EMBL/GenBank/DDBJ databases">
        <title>Genomic Encyclopedia of Type Strains, Phase IV (KMG-IV): sequencing the most valuable type-strain genomes for metagenomic binning, comparative biology and taxonomic classification.</title>
        <authorList>
            <person name="Goeker M."/>
        </authorList>
    </citation>
    <scope>NUCLEOTIDE SEQUENCE [LARGE SCALE GENOMIC DNA]</scope>
    <source>
        <strain evidence="11 12">DSM 6462</strain>
    </source>
</reference>
<evidence type="ECO:0000313" key="12">
    <source>
        <dbReference type="Proteomes" id="UP000248021"/>
    </source>
</evidence>
<evidence type="ECO:0000256" key="10">
    <source>
        <dbReference type="SAM" id="Phobius"/>
    </source>
</evidence>
<keyword evidence="5" id="KW-0597">Phosphoprotein</keyword>
<sequence length="433" mass="47065">MTSEEAAISVLDTTSKKNLLLLIHLRWLAVCGQVITILFVQFWFGIPLPLAPMVAVLLFLVALNIGSLIRHRLAPAISDTELFLALILDVAALTVQLFLSGGASNPFISLYLLQITLGAALLQERLVWALLAVASGCFFALTAIYRPLLIPHSDVHALFSLHIQGMFVCFILAACLLVLFTTRINRNLRDRDARLAAMRQQSAEENLIVRMGLLASGAAHELGTPLATLSVILNDWRRMPEFKADADLLEEIGEMQSQVDRCKQIVSGILMSSGEARGEGTVRTTVNAFIDDLVAEWRSSRSPTHIDYVSAFSPDAAIISDPALKQVIFNVFDNAHEASPNWIGVTVRRHEDDLVLSVSDVGSGFDDRILAELGKPYRSSKNRPGGGLGLFLVINVVRKLGGTVKAENHPRGGASVTLTLPIASLSSGGSRER</sequence>
<keyword evidence="10" id="KW-1133">Transmembrane helix</keyword>
<evidence type="ECO:0000256" key="7">
    <source>
        <dbReference type="ARBA" id="ARBA00022741"/>
    </source>
</evidence>
<keyword evidence="10" id="KW-0812">Transmembrane</keyword>
<dbReference type="InterPro" id="IPR050980">
    <property type="entry name" value="2C_sensor_his_kinase"/>
</dbReference>
<keyword evidence="8 11" id="KW-0418">Kinase</keyword>
<dbReference type="PANTHER" id="PTHR44936">
    <property type="entry name" value="SENSOR PROTEIN CREC"/>
    <property type="match status" value="1"/>
</dbReference>
<evidence type="ECO:0000313" key="11">
    <source>
        <dbReference type="EMBL" id="PXW54091.1"/>
    </source>
</evidence>
<dbReference type="SMART" id="SM00387">
    <property type="entry name" value="HATPase_c"/>
    <property type="match status" value="1"/>
</dbReference>
<gene>
    <name evidence="11" type="ORF">C7450_112120</name>
</gene>
<keyword evidence="4" id="KW-1003">Cell membrane</keyword>
<keyword evidence="9" id="KW-0067">ATP-binding</keyword>
<dbReference type="SUPFAM" id="SSF47384">
    <property type="entry name" value="Homodimeric domain of signal transducing histidine kinase"/>
    <property type="match status" value="1"/>
</dbReference>
<keyword evidence="6" id="KW-0808">Transferase</keyword>
<comment type="caution">
    <text evidence="11">The sequence shown here is derived from an EMBL/GenBank/DDBJ whole genome shotgun (WGS) entry which is preliminary data.</text>
</comment>
<feature type="transmembrane region" description="Helical" evidence="10">
    <location>
        <begin position="50"/>
        <end position="69"/>
    </location>
</feature>
<evidence type="ECO:0000256" key="6">
    <source>
        <dbReference type="ARBA" id="ARBA00022679"/>
    </source>
</evidence>
<feature type="transmembrane region" description="Helical" evidence="10">
    <location>
        <begin position="25"/>
        <end position="44"/>
    </location>
</feature>
<feature type="transmembrane region" description="Helical" evidence="10">
    <location>
        <begin position="127"/>
        <end position="145"/>
    </location>
</feature>
<dbReference type="Gene3D" id="1.10.287.130">
    <property type="match status" value="1"/>
</dbReference>
<comment type="subcellular location">
    <subcellularLocation>
        <location evidence="2">Cell membrane</location>
        <topology evidence="2">Multi-pass membrane protein</topology>
    </subcellularLocation>
</comment>
<dbReference type="InterPro" id="IPR036097">
    <property type="entry name" value="HisK_dim/P_sf"/>
</dbReference>
<dbReference type="InterPro" id="IPR004358">
    <property type="entry name" value="Sig_transdc_His_kin-like_C"/>
</dbReference>
<feature type="transmembrane region" description="Helical" evidence="10">
    <location>
        <begin position="105"/>
        <end position="122"/>
    </location>
</feature>
<comment type="catalytic activity">
    <reaction evidence="1">
        <text>ATP + protein L-histidine = ADP + protein N-phospho-L-histidine.</text>
        <dbReference type="EC" id="2.7.13.3"/>
    </reaction>
</comment>
<dbReference type="PANTHER" id="PTHR44936:SF10">
    <property type="entry name" value="SENSOR PROTEIN RSTB"/>
    <property type="match status" value="1"/>
</dbReference>
<evidence type="ECO:0000256" key="1">
    <source>
        <dbReference type="ARBA" id="ARBA00000085"/>
    </source>
</evidence>
<dbReference type="RefSeq" id="WP_245450118.1">
    <property type="nucleotide sequence ID" value="NZ_CAKNFM010000002.1"/>
</dbReference>
<protein>
    <recommendedName>
        <fullName evidence="3">histidine kinase</fullName>
        <ecNumber evidence="3">2.7.13.3</ecNumber>
    </recommendedName>
</protein>
<evidence type="ECO:0000256" key="2">
    <source>
        <dbReference type="ARBA" id="ARBA00004651"/>
    </source>
</evidence>